<keyword evidence="2" id="KW-1185">Reference proteome</keyword>
<dbReference type="Pfam" id="PF09365">
    <property type="entry name" value="DUF2461"/>
    <property type="match status" value="1"/>
</dbReference>
<dbReference type="PANTHER" id="PTHR36452">
    <property type="entry name" value="CHROMOSOME 12, WHOLE GENOME SHOTGUN SEQUENCE"/>
    <property type="match status" value="1"/>
</dbReference>
<reference evidence="1 2" key="1">
    <citation type="submission" date="2017-05" db="EMBL/GenBank/DDBJ databases">
        <authorList>
            <person name="Varghese N."/>
            <person name="Submissions S."/>
        </authorList>
    </citation>
    <scope>NUCLEOTIDE SEQUENCE [LARGE SCALE GENOMIC DNA]</scope>
    <source>
        <strain evidence="1 2">DSM 25457</strain>
    </source>
</reference>
<protein>
    <submittedName>
        <fullName evidence="1">TIGR02453 family protein</fullName>
    </submittedName>
</protein>
<gene>
    <name evidence="1" type="ORF">SAMN06265222_12338</name>
</gene>
<evidence type="ECO:0000313" key="2">
    <source>
        <dbReference type="Proteomes" id="UP001158067"/>
    </source>
</evidence>
<dbReference type="NCBIfam" id="TIGR02453">
    <property type="entry name" value="TIGR02453 family protein"/>
    <property type="match status" value="1"/>
</dbReference>
<dbReference type="Proteomes" id="UP001158067">
    <property type="component" value="Unassembled WGS sequence"/>
</dbReference>
<comment type="caution">
    <text evidence="1">The sequence shown here is derived from an EMBL/GenBank/DDBJ whole genome shotgun (WGS) entry which is preliminary data.</text>
</comment>
<name>A0ABY1QQL9_9BACT</name>
<dbReference type="InterPro" id="IPR012808">
    <property type="entry name" value="CHP02453"/>
</dbReference>
<evidence type="ECO:0000313" key="1">
    <source>
        <dbReference type="EMBL" id="SMP77450.1"/>
    </source>
</evidence>
<dbReference type="PANTHER" id="PTHR36452:SF1">
    <property type="entry name" value="DUF2461 DOMAIN-CONTAINING PROTEIN"/>
    <property type="match status" value="1"/>
</dbReference>
<dbReference type="EMBL" id="FXUG01000023">
    <property type="protein sequence ID" value="SMP77450.1"/>
    <property type="molecule type" value="Genomic_DNA"/>
</dbReference>
<dbReference type="InterPro" id="IPR015996">
    <property type="entry name" value="UCP028451"/>
</dbReference>
<proteinExistence type="predicted"/>
<accession>A0ABY1QQL9</accession>
<sequence>MNRRLKTRQRANESVTKSSPISEDLFEFLEDLNENNEREWFKANKDRYEQCVREPALDLIEQLEKPLMRSAPMLRVVAKRLGGSLMRIHRDTRFGKDKTPYKTNVGISLRHDGDGDIHGPGVYIHLACDECFVGAGSWRPAKETLAAIRQSIDADPKAWIKARDQRTFRKSFELAGESLKTSPRDYAKDHPMIEDLRRIDFIAVAPLSRKEVLADDAVKRIVELIRQAKPLMKFMCEAVELPY</sequence>
<dbReference type="PIRSF" id="PIRSF028451">
    <property type="entry name" value="UCP028451"/>
    <property type="match status" value="1"/>
</dbReference>
<organism evidence="1 2">
    <name type="scientific">Neorhodopirellula lusitana</name>
    <dbReference type="NCBI Taxonomy" id="445327"/>
    <lineage>
        <taxon>Bacteria</taxon>
        <taxon>Pseudomonadati</taxon>
        <taxon>Planctomycetota</taxon>
        <taxon>Planctomycetia</taxon>
        <taxon>Pirellulales</taxon>
        <taxon>Pirellulaceae</taxon>
        <taxon>Neorhodopirellula</taxon>
    </lineage>
</organism>